<comment type="caution">
    <text evidence="6">The sequence shown here is derived from an EMBL/GenBank/DDBJ whole genome shotgun (WGS) entry which is preliminary data.</text>
</comment>
<dbReference type="OrthoDB" id="1163416at2"/>
<dbReference type="NCBIfam" id="TIGR02937">
    <property type="entry name" value="sigma70-ECF"/>
    <property type="match status" value="1"/>
</dbReference>
<accession>A0A023BT13</accession>
<dbReference type="InterPro" id="IPR013325">
    <property type="entry name" value="RNA_pol_sigma_r2"/>
</dbReference>
<gene>
    <name evidence="6" type="ORF">ATO12_19260</name>
</gene>
<protein>
    <recommendedName>
        <fullName evidence="5">RNA polymerase sigma-70 region 2 domain-containing protein</fullName>
    </recommendedName>
</protein>
<evidence type="ECO:0000259" key="5">
    <source>
        <dbReference type="Pfam" id="PF04542"/>
    </source>
</evidence>
<dbReference type="GO" id="GO:0003677">
    <property type="term" value="F:DNA binding"/>
    <property type="evidence" value="ECO:0007669"/>
    <property type="project" value="UniProtKB-KW"/>
</dbReference>
<evidence type="ECO:0000256" key="2">
    <source>
        <dbReference type="ARBA" id="ARBA00023082"/>
    </source>
</evidence>
<dbReference type="InterPro" id="IPR014284">
    <property type="entry name" value="RNA_pol_sigma-70_dom"/>
</dbReference>
<dbReference type="STRING" id="1317122.ATO12_19260"/>
<dbReference type="AlphaFoldDB" id="A0A023BT13"/>
<organism evidence="6 7">
    <name type="scientific">Aquimarina atlantica</name>
    <dbReference type="NCBI Taxonomy" id="1317122"/>
    <lineage>
        <taxon>Bacteria</taxon>
        <taxon>Pseudomonadati</taxon>
        <taxon>Bacteroidota</taxon>
        <taxon>Flavobacteriia</taxon>
        <taxon>Flavobacteriales</taxon>
        <taxon>Flavobacteriaceae</taxon>
        <taxon>Aquimarina</taxon>
    </lineage>
</organism>
<dbReference type="InterPro" id="IPR007627">
    <property type="entry name" value="RNA_pol_sigma70_r2"/>
</dbReference>
<dbReference type="PANTHER" id="PTHR43133">
    <property type="entry name" value="RNA POLYMERASE ECF-TYPE SIGMA FACTO"/>
    <property type="match status" value="1"/>
</dbReference>
<keyword evidence="4" id="KW-0804">Transcription</keyword>
<keyword evidence="7" id="KW-1185">Reference proteome</keyword>
<dbReference type="Gene3D" id="1.10.10.10">
    <property type="entry name" value="Winged helix-like DNA-binding domain superfamily/Winged helix DNA-binding domain"/>
    <property type="match status" value="1"/>
</dbReference>
<dbReference type="Gene3D" id="1.10.1740.10">
    <property type="match status" value="1"/>
</dbReference>
<keyword evidence="1" id="KW-0805">Transcription regulation</keyword>
<keyword evidence="3" id="KW-0238">DNA-binding</keyword>
<dbReference type="SUPFAM" id="SSF88946">
    <property type="entry name" value="Sigma2 domain of RNA polymerase sigma factors"/>
    <property type="match status" value="1"/>
</dbReference>
<sequence>MPKEETNILKQLADGNKIVIQELYTAVFPKVVSFILKNKGDRADAEDIFQKALLQLIARYKVKSFIIESSFEAYLFTVCKNLWRRELNKEKKRVTNDAVVELSREEDDMTMAALEQEKWELFQEKLNEISDNCKQLLQLFFQKTPYKKIVEKLGYSSDNVVRQRIFNCKSQLAKLIKKDPRYNDIKEL</sequence>
<keyword evidence="2" id="KW-0731">Sigma factor</keyword>
<evidence type="ECO:0000256" key="4">
    <source>
        <dbReference type="ARBA" id="ARBA00023163"/>
    </source>
</evidence>
<reference evidence="6 7" key="1">
    <citation type="submission" date="2014-04" db="EMBL/GenBank/DDBJ databases">
        <title>Aquimarina sp. 22II-S11-z7 Genome Sequencing.</title>
        <authorList>
            <person name="Lai Q."/>
        </authorList>
    </citation>
    <scope>NUCLEOTIDE SEQUENCE [LARGE SCALE GENOMIC DNA]</scope>
    <source>
        <strain evidence="6 7">22II-S11-z7</strain>
    </source>
</reference>
<dbReference type="GO" id="GO:0006352">
    <property type="term" value="P:DNA-templated transcription initiation"/>
    <property type="evidence" value="ECO:0007669"/>
    <property type="project" value="InterPro"/>
</dbReference>
<evidence type="ECO:0000256" key="3">
    <source>
        <dbReference type="ARBA" id="ARBA00023125"/>
    </source>
</evidence>
<evidence type="ECO:0000256" key="1">
    <source>
        <dbReference type="ARBA" id="ARBA00023015"/>
    </source>
</evidence>
<dbReference type="EMBL" id="AQRA01000006">
    <property type="protein sequence ID" value="EZH73147.1"/>
    <property type="molecule type" value="Genomic_DNA"/>
</dbReference>
<proteinExistence type="predicted"/>
<dbReference type="InterPro" id="IPR039425">
    <property type="entry name" value="RNA_pol_sigma-70-like"/>
</dbReference>
<evidence type="ECO:0000313" key="7">
    <source>
        <dbReference type="Proteomes" id="UP000023541"/>
    </source>
</evidence>
<name>A0A023BT13_9FLAO</name>
<feature type="domain" description="RNA polymerase sigma-70 region 2" evidence="5">
    <location>
        <begin position="23"/>
        <end position="92"/>
    </location>
</feature>
<dbReference type="Pfam" id="PF04542">
    <property type="entry name" value="Sigma70_r2"/>
    <property type="match status" value="1"/>
</dbReference>
<dbReference type="InterPro" id="IPR036388">
    <property type="entry name" value="WH-like_DNA-bd_sf"/>
</dbReference>
<dbReference type="GO" id="GO:0016987">
    <property type="term" value="F:sigma factor activity"/>
    <property type="evidence" value="ECO:0007669"/>
    <property type="project" value="UniProtKB-KW"/>
</dbReference>
<dbReference type="Proteomes" id="UP000023541">
    <property type="component" value="Unassembled WGS sequence"/>
</dbReference>
<evidence type="ECO:0000313" key="6">
    <source>
        <dbReference type="EMBL" id="EZH73147.1"/>
    </source>
</evidence>
<dbReference type="PANTHER" id="PTHR43133:SF8">
    <property type="entry name" value="RNA POLYMERASE SIGMA FACTOR HI_1459-RELATED"/>
    <property type="match status" value="1"/>
</dbReference>
<dbReference type="eggNOG" id="COG1595">
    <property type="taxonomic scope" value="Bacteria"/>
</dbReference>